<feature type="compositionally biased region" description="Basic and acidic residues" evidence="1">
    <location>
        <begin position="1495"/>
        <end position="1505"/>
    </location>
</feature>
<accession>A0A409VRU0</accession>
<dbReference type="OrthoDB" id="3358861at2759"/>
<feature type="compositionally biased region" description="Basic and acidic residues" evidence="1">
    <location>
        <begin position="112"/>
        <end position="135"/>
    </location>
</feature>
<feature type="compositionally biased region" description="Low complexity" evidence="1">
    <location>
        <begin position="1025"/>
        <end position="1055"/>
    </location>
</feature>
<evidence type="ECO:0000256" key="1">
    <source>
        <dbReference type="SAM" id="MobiDB-lite"/>
    </source>
</evidence>
<feature type="compositionally biased region" description="Acidic residues" evidence="1">
    <location>
        <begin position="623"/>
        <end position="632"/>
    </location>
</feature>
<feature type="compositionally biased region" description="Basic residues" evidence="1">
    <location>
        <begin position="650"/>
        <end position="660"/>
    </location>
</feature>
<feature type="region of interest" description="Disordered" evidence="1">
    <location>
        <begin position="313"/>
        <end position="1247"/>
    </location>
</feature>
<feature type="compositionally biased region" description="Basic residues" evidence="1">
    <location>
        <begin position="947"/>
        <end position="958"/>
    </location>
</feature>
<dbReference type="Proteomes" id="UP000284706">
    <property type="component" value="Unassembled WGS sequence"/>
</dbReference>
<feature type="compositionally biased region" description="Polar residues" evidence="1">
    <location>
        <begin position="1448"/>
        <end position="1459"/>
    </location>
</feature>
<feature type="compositionally biased region" description="Low complexity" evidence="1">
    <location>
        <begin position="1550"/>
        <end position="1561"/>
    </location>
</feature>
<dbReference type="PANTHER" id="PTHR48125:SF12">
    <property type="entry name" value="AT HOOK TRANSCRIPTION FACTOR FAMILY-RELATED"/>
    <property type="match status" value="1"/>
</dbReference>
<feature type="compositionally biased region" description="Low complexity" evidence="1">
    <location>
        <begin position="827"/>
        <end position="841"/>
    </location>
</feature>
<feature type="compositionally biased region" description="Basic and acidic residues" evidence="1">
    <location>
        <begin position="435"/>
        <end position="501"/>
    </location>
</feature>
<feature type="region of interest" description="Disordered" evidence="1">
    <location>
        <begin position="177"/>
        <end position="223"/>
    </location>
</feature>
<feature type="compositionally biased region" description="Basic and acidic residues" evidence="1">
    <location>
        <begin position="682"/>
        <end position="697"/>
    </location>
</feature>
<feature type="compositionally biased region" description="Low complexity" evidence="1">
    <location>
        <begin position="510"/>
        <end position="534"/>
    </location>
</feature>
<feature type="compositionally biased region" description="Basic and acidic residues" evidence="1">
    <location>
        <begin position="1676"/>
        <end position="1692"/>
    </location>
</feature>
<dbReference type="InterPro" id="IPR027267">
    <property type="entry name" value="AH/BAR_dom_sf"/>
</dbReference>
<feature type="compositionally biased region" description="Low complexity" evidence="1">
    <location>
        <begin position="1213"/>
        <end position="1231"/>
    </location>
</feature>
<feature type="compositionally biased region" description="Polar residues" evidence="1">
    <location>
        <begin position="1056"/>
        <end position="1077"/>
    </location>
</feature>
<gene>
    <name evidence="2" type="ORF">CVT26_001925</name>
</gene>
<feature type="compositionally biased region" description="Basic and acidic residues" evidence="1">
    <location>
        <begin position="398"/>
        <end position="421"/>
    </location>
</feature>
<feature type="compositionally biased region" description="Basic and acidic residues" evidence="1">
    <location>
        <begin position="661"/>
        <end position="674"/>
    </location>
</feature>
<feature type="compositionally biased region" description="Low complexity" evidence="1">
    <location>
        <begin position="960"/>
        <end position="987"/>
    </location>
</feature>
<feature type="region of interest" description="Disordered" evidence="1">
    <location>
        <begin position="1307"/>
        <end position="1756"/>
    </location>
</feature>
<feature type="compositionally biased region" description="Basic residues" evidence="1">
    <location>
        <begin position="1693"/>
        <end position="1702"/>
    </location>
</feature>
<organism evidence="2 3">
    <name type="scientific">Gymnopilus dilepis</name>
    <dbReference type="NCBI Taxonomy" id="231916"/>
    <lineage>
        <taxon>Eukaryota</taxon>
        <taxon>Fungi</taxon>
        <taxon>Dikarya</taxon>
        <taxon>Basidiomycota</taxon>
        <taxon>Agaricomycotina</taxon>
        <taxon>Agaricomycetes</taxon>
        <taxon>Agaricomycetidae</taxon>
        <taxon>Agaricales</taxon>
        <taxon>Agaricineae</taxon>
        <taxon>Hymenogastraceae</taxon>
        <taxon>Gymnopilus</taxon>
    </lineage>
</organism>
<dbReference type="InParanoid" id="A0A409VRU0"/>
<dbReference type="STRING" id="231916.A0A409VRU0"/>
<feature type="compositionally biased region" description="Polar residues" evidence="1">
    <location>
        <begin position="1562"/>
        <end position="1571"/>
    </location>
</feature>
<feature type="compositionally biased region" description="Polar residues" evidence="1">
    <location>
        <begin position="1590"/>
        <end position="1613"/>
    </location>
</feature>
<feature type="compositionally biased region" description="Polar residues" evidence="1">
    <location>
        <begin position="181"/>
        <end position="195"/>
    </location>
</feature>
<keyword evidence="3" id="KW-1185">Reference proteome</keyword>
<dbReference type="Gene3D" id="1.20.1270.60">
    <property type="entry name" value="Arfaptin homology (AH) domain/BAR domain"/>
    <property type="match status" value="1"/>
</dbReference>
<feature type="compositionally biased region" description="Acidic residues" evidence="1">
    <location>
        <begin position="1513"/>
        <end position="1523"/>
    </location>
</feature>
<comment type="caution">
    <text evidence="2">The sequence shown here is derived from an EMBL/GenBank/DDBJ whole genome shotgun (WGS) entry which is preliminary data.</text>
</comment>
<feature type="compositionally biased region" description="Low complexity" evidence="1">
    <location>
        <begin position="1315"/>
        <end position="1330"/>
    </location>
</feature>
<reference evidence="2 3" key="1">
    <citation type="journal article" date="2018" name="Evol. Lett.">
        <title>Horizontal gene cluster transfer increased hallucinogenic mushroom diversity.</title>
        <authorList>
            <person name="Reynolds H.T."/>
            <person name="Vijayakumar V."/>
            <person name="Gluck-Thaler E."/>
            <person name="Korotkin H.B."/>
            <person name="Matheny P.B."/>
            <person name="Slot J.C."/>
        </authorList>
    </citation>
    <scope>NUCLEOTIDE SEQUENCE [LARGE SCALE GENOMIC DNA]</scope>
    <source>
        <strain evidence="2 3">SRW20</strain>
    </source>
</reference>
<feature type="region of interest" description="Disordered" evidence="1">
    <location>
        <begin position="258"/>
        <end position="289"/>
    </location>
</feature>
<feature type="compositionally biased region" description="Polar residues" evidence="1">
    <location>
        <begin position="208"/>
        <end position="222"/>
    </location>
</feature>
<dbReference type="EMBL" id="NHYE01005583">
    <property type="protein sequence ID" value="PPQ68991.1"/>
    <property type="molecule type" value="Genomic_DNA"/>
</dbReference>
<dbReference type="PANTHER" id="PTHR48125">
    <property type="entry name" value="LP07818P1"/>
    <property type="match status" value="1"/>
</dbReference>
<feature type="compositionally biased region" description="Basic and acidic residues" evidence="1">
    <location>
        <begin position="536"/>
        <end position="549"/>
    </location>
</feature>
<feature type="compositionally biased region" description="Low complexity" evidence="1">
    <location>
        <begin position="1714"/>
        <end position="1734"/>
    </location>
</feature>
<feature type="region of interest" description="Disordered" evidence="1">
    <location>
        <begin position="112"/>
        <end position="163"/>
    </location>
</feature>
<feature type="compositionally biased region" description="Polar residues" evidence="1">
    <location>
        <begin position="911"/>
        <end position="923"/>
    </location>
</feature>
<feature type="compositionally biased region" description="Low complexity" evidence="1">
    <location>
        <begin position="1622"/>
        <end position="1638"/>
    </location>
</feature>
<feature type="compositionally biased region" description="Acidic residues" evidence="1">
    <location>
        <begin position="422"/>
        <end position="434"/>
    </location>
</feature>
<feature type="compositionally biased region" description="Acidic residues" evidence="1">
    <location>
        <begin position="850"/>
        <end position="869"/>
    </location>
</feature>
<feature type="compositionally biased region" description="Polar residues" evidence="1">
    <location>
        <begin position="1137"/>
        <end position="1148"/>
    </location>
</feature>
<proteinExistence type="predicted"/>
<feature type="compositionally biased region" description="Pro residues" evidence="1">
    <location>
        <begin position="1348"/>
        <end position="1360"/>
    </location>
</feature>
<feature type="compositionally biased region" description="Pro residues" evidence="1">
    <location>
        <begin position="997"/>
        <end position="1014"/>
    </location>
</feature>
<feature type="compositionally biased region" description="Low complexity" evidence="1">
    <location>
        <begin position="704"/>
        <end position="725"/>
    </location>
</feature>
<feature type="compositionally biased region" description="Low complexity" evidence="1">
    <location>
        <begin position="930"/>
        <end position="940"/>
    </location>
</feature>
<protein>
    <submittedName>
        <fullName evidence="2">Uncharacterized protein</fullName>
    </submittedName>
</protein>
<feature type="non-terminal residue" evidence="2">
    <location>
        <position position="1"/>
    </location>
</feature>
<feature type="compositionally biased region" description="Low complexity" evidence="1">
    <location>
        <begin position="1381"/>
        <end position="1393"/>
    </location>
</feature>
<feature type="compositionally biased region" description="Polar residues" evidence="1">
    <location>
        <begin position="881"/>
        <end position="895"/>
    </location>
</feature>
<feature type="compositionally biased region" description="Low complexity" evidence="1">
    <location>
        <begin position="364"/>
        <end position="383"/>
    </location>
</feature>
<feature type="compositionally biased region" description="Polar residues" evidence="1">
    <location>
        <begin position="1189"/>
        <end position="1201"/>
    </location>
</feature>
<feature type="compositionally biased region" description="Basic and acidic residues" evidence="1">
    <location>
        <begin position="198"/>
        <end position="207"/>
    </location>
</feature>
<feature type="compositionally biased region" description="Low complexity" evidence="1">
    <location>
        <begin position="564"/>
        <end position="578"/>
    </location>
</feature>
<evidence type="ECO:0000313" key="2">
    <source>
        <dbReference type="EMBL" id="PPQ68991.1"/>
    </source>
</evidence>
<feature type="compositionally biased region" description="Low complexity" evidence="1">
    <location>
        <begin position="1401"/>
        <end position="1411"/>
    </location>
</feature>
<name>A0A409VRU0_9AGAR</name>
<feature type="compositionally biased region" description="Low complexity" evidence="1">
    <location>
        <begin position="329"/>
        <end position="349"/>
    </location>
</feature>
<evidence type="ECO:0000313" key="3">
    <source>
        <dbReference type="Proteomes" id="UP000284706"/>
    </source>
</evidence>
<sequence length="1780" mass="186444">LAAAQAELQACENHLATKERELALKRCATVRDGLGLRIRALMECGWVWAEVGKQALQVLEELKVHSEMEQQHPSLPVSVSSPSRRPPLSAIGERRISSLLDINEDHAALHEHEDENDHDHDQEHETEHDHDHEPSSDLSSISPSQSASQRGDGEPLPPPISIGTLLRQLDPNAIGEASGSVEASTSYQAQPQDTVPTEDGHDHEQQRDSVQVQHQSMRSSGFSMATTTSSMYYSPAQPATYKVETMTYAPAVALHVPGTTSSSGKGKGKEKEVEGLPLPSSEVPPPAGSELFKESVQLHTTMRIPAPHAMNDEYAYRIPTAHPSPPPAAAHSDPSTSEAHSSPSGSASGHLDRAKRRSYTSPLASPTRASQSQSQPSTSYTRSNLSHPQLFSITAPRRVLERRITEEDIRKLSHSSDRSNEGEEGSSLEEEETRDETKLVKEGKLEVVENPRFMSEERKREVEREKRRSEEAEKKRKEKEEREAREREAKEREAKEKEGTKEKKRFGFFHSSSPSRSQTHPQPQPRSQPSQQAAAEEEHEHEQHVRFTDEFAGDSPSKLKHPSPSKGRFLGGLKTFFGGKQGSGQTPSPSPLASPVTSGHGHSRSLSLPRANSDLGAGAASSSEDEEEDSDSDTGRKGGKSSGGFALFGGRKKSKKKDKHKEKGFWGKDTDRDQGASGRWTTRTDKNISEIVQRRGSYDAAIPSLSRSASGSGSIGRSLGRGIASDAVLNAGKPPSGSVRNRTVSDVGVSTPASSVGVAGGRRLRKPRSGAASGGGGSPTEPSSAGGVSAHAQESSGSTTTSAGGGTNPPKVPSSILKSRSSIPAPLAARRSASVDDSASLSRRKSWVGENEEEDGEGEEDEGEEDDGMIVDLGWRRRTASEVTASPTPTLNRGTGAQVVKPVKSALVKPKSSTSALGEQTTGKSKDYSSDTAAMASASTGPSQGSVKRKKSLTKKRGQGPATTTTAASAAAGGAGPASGSAGVSTPTTGPKGLTIPPMPATMPPVPTAPPPPSSSLGASGLLNPVPTAPSSASAAPSSTTSTPTKKPGLKPPSSVSSSPYGTQGSNRGSQSMSTLATVLPANKNIDRPSGVSPQSLALNGGAGGGGGLSRNSSITSAASAPPRVGGAGKGGRHLKQSSLGQGVTSAINGGGPGSGLVRRSSLGMVPTTSSSVSAGFSPSKISFKAGPSSATSNANQQSLMSIVDGVSRANKEGSSPSTSKTKTLKSVGGTQKPAGLVELGSVKAPERVRREALEGHDVGPKGMASTSSLATVTPANVKDAKSKLGSGSGSGSGFFEIKAPGSVFEARDLHLPESQPRSQFQHQQQHSTSVTLAQPQPQKALAVPMPRRVPQPQPGQRHPPSPEEDLQIWATGTVPTANESSGSLTNRSGSSSKIPVMKASSPSPSHSHSPSPKPSSPSPLRSVLKNPTSRSPSPGVVTGGAGGWMNGVQQVGPVSTSPAPKDKEENRAPAPVDGTLPWGSDGSLRQPEGTTGVDKGKAKAKEQDVVPPSPVDEVDGTSDTETYETGNESFSEHEQDEEASHEEEHHEMSVPVAGPAVVVSQADSPSTSKLPNGVANGHAVGYDHGGSPKTGSVLSQAQSDTSTVRGASQTLQPLPVPTSAPAPAGSTTGSTSSTASGPRRRKSVRVSLQPTYSPSPPAIEYTPDEEQKEFSPWSSRDDSQMHQHAEREQQRATHHHPHHPLPKPTTIATQLLSSSRPAQPAPHSASAGHAASGEVERLRDMWADSSESEDEQYKRAKRLLSRAAKKEKDVHLLVANRTR</sequence>
<feature type="compositionally biased region" description="Polar residues" evidence="1">
    <location>
        <begin position="1167"/>
        <end position="1181"/>
    </location>
</feature>
<feature type="compositionally biased region" description="Low complexity" evidence="1">
    <location>
        <begin position="136"/>
        <end position="148"/>
    </location>
</feature>